<feature type="transmembrane region" description="Helical" evidence="5">
    <location>
        <begin position="401"/>
        <end position="421"/>
    </location>
</feature>
<evidence type="ECO:0000256" key="5">
    <source>
        <dbReference type="SAM" id="Phobius"/>
    </source>
</evidence>
<feature type="transmembrane region" description="Helical" evidence="5">
    <location>
        <begin position="36"/>
        <end position="55"/>
    </location>
</feature>
<keyword evidence="2 5" id="KW-0812">Transmembrane</keyword>
<dbReference type="AlphaFoldDB" id="A0A6P8K5N3"/>
<dbReference type="InterPro" id="IPR011701">
    <property type="entry name" value="MFS"/>
</dbReference>
<evidence type="ECO:0000313" key="6">
    <source>
        <dbReference type="Proteomes" id="UP000515162"/>
    </source>
</evidence>
<dbReference type="Proteomes" id="UP000515162">
    <property type="component" value="Chromosome 3R"/>
</dbReference>
<keyword evidence="6" id="KW-1185">Reference proteome</keyword>
<dbReference type="GeneID" id="117143505"/>
<gene>
    <name evidence="7" type="primary">LOC117143505</name>
</gene>
<feature type="transmembrane region" description="Helical" evidence="5">
    <location>
        <begin position="518"/>
        <end position="537"/>
    </location>
</feature>
<proteinExistence type="predicted"/>
<evidence type="ECO:0000256" key="4">
    <source>
        <dbReference type="ARBA" id="ARBA00023136"/>
    </source>
</evidence>
<dbReference type="PANTHER" id="PTHR24064">
    <property type="entry name" value="SOLUTE CARRIER FAMILY 22 MEMBER"/>
    <property type="match status" value="1"/>
</dbReference>
<feature type="transmembrane region" description="Helical" evidence="5">
    <location>
        <begin position="163"/>
        <end position="183"/>
    </location>
</feature>
<sequence length="632" mass="71978">MTDSQSTGSFPRKSPPELDVVEQVNGSFGRWQLRTILLIFLCKIPSAWFTAIIIYTAPYPWKGELVCHPADWNVSRSQAEHVDRNHPLWQDARSTDRLFNVDVCNAYSNSLARGFVRSHGQEWNASESKEPGGQSSLPCEHVEHRTDYKSLISQFDLICSRRVLVALTQSFHALGALIGGLMAYSALKKISPRRLMLLGMIGQIFCGNLTGLVDTYQLHIYFRCLTSIFCALMYTSGQFILNDITSGKARIIVVTLSELFWSMGLVLLPAISIYFDNWSYLYVAISSSLIVLVWLHRWIADAPRWLLQHQRVEAALRQLLESATYNNRKVPLTLDVQLTIYANDLDQKSKQKHSYCQVWDGETKRSQLVYIHLIWGGAMVLYNIILLMIRNLGAQQVHVNTAAMGFAEMVGLFVGLYLILYTRRHWRWAGNLMIIAGLSTYLIWLLPETERNSRRVGLELVFWLILKIANSASIAVLTTCTSEIVSKEKRVVLMLSVISFSRVCLLFCPFLSCLTVIHHLVPITILATMGWIYGLALRRLNRYYWNTEQPQISQVPTPNTYRRQSAIILRRCSTVSSDCSAYSNELLSNFERNMAVSIADIWHINFHPSSEIEMEVDQSGPEAHRAHSSETI</sequence>
<feature type="transmembrane region" description="Helical" evidence="5">
    <location>
        <begin position="195"/>
        <end position="214"/>
    </location>
</feature>
<dbReference type="GO" id="GO:0016020">
    <property type="term" value="C:membrane"/>
    <property type="evidence" value="ECO:0007669"/>
    <property type="project" value="UniProtKB-SubCell"/>
</dbReference>
<evidence type="ECO:0000256" key="2">
    <source>
        <dbReference type="ARBA" id="ARBA00022692"/>
    </source>
</evidence>
<name>A0A6P8K5N3_DROMA</name>
<feature type="transmembrane region" description="Helical" evidence="5">
    <location>
        <begin position="220"/>
        <end position="241"/>
    </location>
</feature>
<dbReference type="RefSeq" id="XP_033164118.1">
    <property type="nucleotide sequence ID" value="XM_033308227.1"/>
</dbReference>
<dbReference type="InterPro" id="IPR036259">
    <property type="entry name" value="MFS_trans_sf"/>
</dbReference>
<feature type="transmembrane region" description="Helical" evidence="5">
    <location>
        <begin position="428"/>
        <end position="446"/>
    </location>
</feature>
<dbReference type="Pfam" id="PF07690">
    <property type="entry name" value="MFS_1"/>
    <property type="match status" value="1"/>
</dbReference>
<feature type="transmembrane region" description="Helical" evidence="5">
    <location>
        <begin position="461"/>
        <end position="480"/>
    </location>
</feature>
<feature type="transmembrane region" description="Helical" evidence="5">
    <location>
        <begin position="492"/>
        <end position="512"/>
    </location>
</feature>
<accession>A0A6P8K5N3</accession>
<feature type="transmembrane region" description="Helical" evidence="5">
    <location>
        <begin position="281"/>
        <end position="300"/>
    </location>
</feature>
<dbReference type="Gene3D" id="1.20.1250.20">
    <property type="entry name" value="MFS general substrate transporter like domains"/>
    <property type="match status" value="1"/>
</dbReference>
<dbReference type="GO" id="GO:0022857">
    <property type="term" value="F:transmembrane transporter activity"/>
    <property type="evidence" value="ECO:0007669"/>
    <property type="project" value="InterPro"/>
</dbReference>
<evidence type="ECO:0000256" key="3">
    <source>
        <dbReference type="ARBA" id="ARBA00022989"/>
    </source>
</evidence>
<dbReference type="CDD" id="cd17317">
    <property type="entry name" value="MFS_SLC22"/>
    <property type="match status" value="1"/>
</dbReference>
<feature type="transmembrane region" description="Helical" evidence="5">
    <location>
        <begin position="253"/>
        <end position="275"/>
    </location>
</feature>
<evidence type="ECO:0000256" key="1">
    <source>
        <dbReference type="ARBA" id="ARBA00004141"/>
    </source>
</evidence>
<reference evidence="7" key="1">
    <citation type="submission" date="2025-08" db="UniProtKB">
        <authorList>
            <consortium name="RefSeq"/>
        </authorList>
    </citation>
    <scope>IDENTIFICATION</scope>
    <source>
        <strain evidence="7">Mau12</strain>
        <tissue evidence="7">Whole Body</tissue>
    </source>
</reference>
<keyword evidence="4 5" id="KW-0472">Membrane</keyword>
<comment type="subcellular location">
    <subcellularLocation>
        <location evidence="1">Membrane</location>
        <topology evidence="1">Multi-pass membrane protein</topology>
    </subcellularLocation>
</comment>
<dbReference type="SUPFAM" id="SSF103473">
    <property type="entry name" value="MFS general substrate transporter"/>
    <property type="match status" value="1"/>
</dbReference>
<keyword evidence="3 5" id="KW-1133">Transmembrane helix</keyword>
<organism evidence="6 7">
    <name type="scientific">Drosophila mauritiana</name>
    <name type="common">Fruit fly</name>
    <dbReference type="NCBI Taxonomy" id="7226"/>
    <lineage>
        <taxon>Eukaryota</taxon>
        <taxon>Metazoa</taxon>
        <taxon>Ecdysozoa</taxon>
        <taxon>Arthropoda</taxon>
        <taxon>Hexapoda</taxon>
        <taxon>Insecta</taxon>
        <taxon>Pterygota</taxon>
        <taxon>Neoptera</taxon>
        <taxon>Endopterygota</taxon>
        <taxon>Diptera</taxon>
        <taxon>Brachycera</taxon>
        <taxon>Muscomorpha</taxon>
        <taxon>Ephydroidea</taxon>
        <taxon>Drosophilidae</taxon>
        <taxon>Drosophila</taxon>
        <taxon>Sophophora</taxon>
    </lineage>
</organism>
<feature type="transmembrane region" description="Helical" evidence="5">
    <location>
        <begin position="368"/>
        <end position="389"/>
    </location>
</feature>
<protein>
    <submittedName>
        <fullName evidence="7">Solute carrier family 22 member 3</fullName>
    </submittedName>
</protein>
<evidence type="ECO:0000313" key="7">
    <source>
        <dbReference type="RefSeq" id="XP_033164118.1"/>
    </source>
</evidence>